<dbReference type="AlphaFoldDB" id="A0A1G6WYX6"/>
<dbReference type="CDD" id="cd03811">
    <property type="entry name" value="GT4_GT28_WabH-like"/>
    <property type="match status" value="1"/>
</dbReference>
<dbReference type="STRING" id="1045774.SAMN05421872_11088"/>
<dbReference type="PANTHER" id="PTHR12526:SF640">
    <property type="entry name" value="COLANIC ACID BIOSYNTHESIS GLYCOSYLTRANSFERASE WCAL-RELATED"/>
    <property type="match status" value="1"/>
</dbReference>
<evidence type="ECO:0000313" key="7">
    <source>
        <dbReference type="Proteomes" id="UP000199034"/>
    </source>
</evidence>
<dbReference type="PANTHER" id="PTHR12526">
    <property type="entry name" value="GLYCOSYLTRANSFERASE"/>
    <property type="match status" value="1"/>
</dbReference>
<protein>
    <submittedName>
        <fullName evidence="6">Glycosyltransferase involved in cell wall bisynthesis</fullName>
    </submittedName>
</protein>
<keyword evidence="2" id="KW-0328">Glycosyltransferase</keyword>
<dbReference type="Pfam" id="PF00534">
    <property type="entry name" value="Glycos_transf_1"/>
    <property type="match status" value="1"/>
</dbReference>
<dbReference type="InterPro" id="IPR001296">
    <property type="entry name" value="Glyco_trans_1"/>
</dbReference>
<evidence type="ECO:0000313" key="6">
    <source>
        <dbReference type="EMBL" id="SDD70407.1"/>
    </source>
</evidence>
<keyword evidence="7" id="KW-1185">Reference proteome</keyword>
<keyword evidence="3 6" id="KW-0808">Transferase</keyword>
<evidence type="ECO:0000259" key="5">
    <source>
        <dbReference type="Pfam" id="PF13439"/>
    </source>
</evidence>
<dbReference type="InterPro" id="IPR028098">
    <property type="entry name" value="Glyco_trans_4-like_N"/>
</dbReference>
<comment type="similarity">
    <text evidence="1">Belongs to the glycosyltransferase group 1 family. Glycosyltransferase 4 subfamily.</text>
</comment>
<dbReference type="Gene3D" id="3.40.50.2000">
    <property type="entry name" value="Glycogen Phosphorylase B"/>
    <property type="match status" value="2"/>
</dbReference>
<dbReference type="EMBL" id="FMZM01000010">
    <property type="protein sequence ID" value="SDD70407.1"/>
    <property type="molecule type" value="Genomic_DNA"/>
</dbReference>
<accession>A0A1G6WYX6</accession>
<evidence type="ECO:0000256" key="1">
    <source>
        <dbReference type="ARBA" id="ARBA00009481"/>
    </source>
</evidence>
<feature type="domain" description="Glycosyl transferase family 1" evidence="4">
    <location>
        <begin position="167"/>
        <end position="327"/>
    </location>
</feature>
<evidence type="ECO:0000256" key="3">
    <source>
        <dbReference type="ARBA" id="ARBA00022679"/>
    </source>
</evidence>
<dbReference type="GO" id="GO:0016757">
    <property type="term" value="F:glycosyltransferase activity"/>
    <property type="evidence" value="ECO:0007669"/>
    <property type="project" value="UniProtKB-KW"/>
</dbReference>
<evidence type="ECO:0000256" key="2">
    <source>
        <dbReference type="ARBA" id="ARBA00022676"/>
    </source>
</evidence>
<dbReference type="SUPFAM" id="SSF53756">
    <property type="entry name" value="UDP-Glycosyltransferase/glycogen phosphorylase"/>
    <property type="match status" value="1"/>
</dbReference>
<evidence type="ECO:0000259" key="4">
    <source>
        <dbReference type="Pfam" id="PF00534"/>
    </source>
</evidence>
<sequence>MVIAEMGTGGAETVVSDLVAHLADQGDHVAVASEPGWRAEHLQERGVRTVAVPLRSRGPGALGVAAARIRGEVLRRPVDVLHAHNVRASVAAHLGARWPARRTPLMSTVHGLAESDYPTAARVLDRVADRVVAVSDDVAARLEQHGLRRTRLDVVENAAEMGAGPGRDRARADLGIAPDVPVVLCLARLAPPKRHDLLVEAWRRVPAPAVLLVAGDGEHRDRVAEQVRAAGLEHRVRLLGQRRDAARLLAAADVLVLPSDREGLPMTVLEAMAAGVPVVASAVGGLRSLDARTVELVAPGSPAALADGLLRVLGSASQRAEMAARGRAAATARFSVETMRARYQRIYDELNRSRRP</sequence>
<name>A0A1G6WYX6_9ACTN</name>
<feature type="domain" description="Glycosyltransferase subfamily 4-like N-terminal" evidence="5">
    <location>
        <begin position="9"/>
        <end position="158"/>
    </location>
</feature>
<proteinExistence type="inferred from homology"/>
<reference evidence="6 7" key="1">
    <citation type="submission" date="2016-10" db="EMBL/GenBank/DDBJ databases">
        <authorList>
            <person name="de Groot N.N."/>
        </authorList>
    </citation>
    <scope>NUCLEOTIDE SEQUENCE [LARGE SCALE GENOMIC DNA]</scope>
    <source>
        <strain evidence="6 7">CGMCC 4.6858</strain>
    </source>
</reference>
<dbReference type="Pfam" id="PF13439">
    <property type="entry name" value="Glyco_transf_4"/>
    <property type="match status" value="1"/>
</dbReference>
<organism evidence="6 7">
    <name type="scientific">Nocardioides lianchengensis</name>
    <dbReference type="NCBI Taxonomy" id="1045774"/>
    <lineage>
        <taxon>Bacteria</taxon>
        <taxon>Bacillati</taxon>
        <taxon>Actinomycetota</taxon>
        <taxon>Actinomycetes</taxon>
        <taxon>Propionibacteriales</taxon>
        <taxon>Nocardioidaceae</taxon>
        <taxon>Nocardioides</taxon>
    </lineage>
</organism>
<dbReference type="Proteomes" id="UP000199034">
    <property type="component" value="Unassembled WGS sequence"/>
</dbReference>
<gene>
    <name evidence="6" type="ORF">SAMN05421872_11088</name>
</gene>